<comment type="caution">
    <text evidence="11">The sequence shown here is derived from an EMBL/GenBank/DDBJ whole genome shotgun (WGS) entry which is preliminary data.</text>
</comment>
<comment type="similarity">
    <text evidence="2">Belongs to the binding-protein-dependent transport system permease family. HisMQ subfamily.</text>
</comment>
<feature type="transmembrane region" description="Helical" evidence="9">
    <location>
        <begin position="29"/>
        <end position="51"/>
    </location>
</feature>
<keyword evidence="7 9" id="KW-1133">Transmembrane helix</keyword>
<keyword evidence="3 9" id="KW-0813">Transport</keyword>
<dbReference type="InterPro" id="IPR000515">
    <property type="entry name" value="MetI-like"/>
</dbReference>
<dbReference type="PROSITE" id="PS50928">
    <property type="entry name" value="ABC_TM1"/>
    <property type="match status" value="1"/>
</dbReference>
<evidence type="ECO:0000259" key="10">
    <source>
        <dbReference type="PROSITE" id="PS50928"/>
    </source>
</evidence>
<keyword evidence="4" id="KW-1003">Cell membrane</keyword>
<dbReference type="Gene3D" id="1.10.3720.10">
    <property type="entry name" value="MetI-like"/>
    <property type="match status" value="1"/>
</dbReference>
<evidence type="ECO:0000313" key="11">
    <source>
        <dbReference type="EMBL" id="GAA5096761.1"/>
    </source>
</evidence>
<protein>
    <submittedName>
        <fullName evidence="11">Amino acid ABC transporter permease</fullName>
    </submittedName>
</protein>
<dbReference type="CDD" id="cd06261">
    <property type="entry name" value="TM_PBP2"/>
    <property type="match status" value="1"/>
</dbReference>
<dbReference type="RefSeq" id="WP_077924862.1">
    <property type="nucleotide sequence ID" value="NZ_BAABKE010000002.1"/>
</dbReference>
<evidence type="ECO:0000256" key="2">
    <source>
        <dbReference type="ARBA" id="ARBA00010072"/>
    </source>
</evidence>
<dbReference type="InterPro" id="IPR043429">
    <property type="entry name" value="ArtM/GltK/GlnP/TcyL/YhdX-like"/>
</dbReference>
<proteinExistence type="inferred from homology"/>
<keyword evidence="6" id="KW-0029">Amino-acid transport</keyword>
<feature type="transmembrane region" description="Helical" evidence="9">
    <location>
        <begin position="209"/>
        <end position="227"/>
    </location>
</feature>
<dbReference type="SUPFAM" id="SSF161098">
    <property type="entry name" value="MetI-like"/>
    <property type="match status" value="1"/>
</dbReference>
<evidence type="ECO:0000256" key="5">
    <source>
        <dbReference type="ARBA" id="ARBA00022692"/>
    </source>
</evidence>
<evidence type="ECO:0000256" key="3">
    <source>
        <dbReference type="ARBA" id="ARBA00022448"/>
    </source>
</evidence>
<gene>
    <name evidence="11" type="ORF">GCM10023338_07550</name>
</gene>
<dbReference type="InterPro" id="IPR010065">
    <property type="entry name" value="AA_ABC_transptr_permease_3TM"/>
</dbReference>
<organism evidence="11 12">
    <name type="scientific">Wohlfahrtiimonas larvae</name>
    <dbReference type="NCBI Taxonomy" id="1157986"/>
    <lineage>
        <taxon>Bacteria</taxon>
        <taxon>Pseudomonadati</taxon>
        <taxon>Pseudomonadota</taxon>
        <taxon>Gammaproteobacteria</taxon>
        <taxon>Cardiobacteriales</taxon>
        <taxon>Ignatzschineriaceae</taxon>
        <taxon>Wohlfahrtiimonas</taxon>
    </lineage>
</organism>
<dbReference type="PANTHER" id="PTHR30614">
    <property type="entry name" value="MEMBRANE COMPONENT OF AMINO ACID ABC TRANSPORTER"/>
    <property type="match status" value="1"/>
</dbReference>
<name>A0ABP9MI36_9GAMM</name>
<evidence type="ECO:0000256" key="9">
    <source>
        <dbReference type="RuleBase" id="RU363032"/>
    </source>
</evidence>
<feature type="domain" description="ABC transmembrane type-1" evidence="10">
    <location>
        <begin position="27"/>
        <end position="223"/>
    </location>
</feature>
<evidence type="ECO:0000256" key="8">
    <source>
        <dbReference type="ARBA" id="ARBA00023136"/>
    </source>
</evidence>
<evidence type="ECO:0000256" key="1">
    <source>
        <dbReference type="ARBA" id="ARBA00004429"/>
    </source>
</evidence>
<reference evidence="12" key="1">
    <citation type="journal article" date="2019" name="Int. J. Syst. Evol. Microbiol.">
        <title>The Global Catalogue of Microorganisms (GCM) 10K type strain sequencing project: providing services to taxonomists for standard genome sequencing and annotation.</title>
        <authorList>
            <consortium name="The Broad Institute Genomics Platform"/>
            <consortium name="The Broad Institute Genome Sequencing Center for Infectious Disease"/>
            <person name="Wu L."/>
            <person name="Ma J."/>
        </authorList>
    </citation>
    <scope>NUCLEOTIDE SEQUENCE [LARGE SCALE GENOMIC DNA]</scope>
    <source>
        <strain evidence="12">JCM 18424</strain>
    </source>
</reference>
<dbReference type="NCBIfam" id="TIGR01726">
    <property type="entry name" value="HEQRo_perm_3TM"/>
    <property type="match status" value="1"/>
</dbReference>
<evidence type="ECO:0000313" key="12">
    <source>
        <dbReference type="Proteomes" id="UP001500631"/>
    </source>
</evidence>
<sequence length="244" mass="27262">MFGLDFSFLFQSAVGTETYFDWILEGLKWTVITSSLSWCLALFCGTIIGILRTLPNRFLNFIGAAYVEALRNVPIIVQLFFWFYVWPELLPKSLGQGIKNLDPHIQILTAGILCLGLFTSARIAEQVRSGIQSLAGGQKNASLAMGFTLPQAYRYVIMPQAFRIVIPPLTSELLNIFKNSAVLQTIGLMELSRQAAQINDYTAKAYESFIVITVIFIIINVLLMWGMRFIEVKTKIPGLISGGH</sequence>
<dbReference type="EMBL" id="BAABKE010000002">
    <property type="protein sequence ID" value="GAA5096761.1"/>
    <property type="molecule type" value="Genomic_DNA"/>
</dbReference>
<feature type="transmembrane region" description="Helical" evidence="9">
    <location>
        <begin position="58"/>
        <end position="85"/>
    </location>
</feature>
<evidence type="ECO:0000256" key="7">
    <source>
        <dbReference type="ARBA" id="ARBA00022989"/>
    </source>
</evidence>
<evidence type="ECO:0000256" key="6">
    <source>
        <dbReference type="ARBA" id="ARBA00022970"/>
    </source>
</evidence>
<keyword evidence="5 9" id="KW-0812">Transmembrane</keyword>
<accession>A0ABP9MI36</accession>
<dbReference type="Proteomes" id="UP001500631">
    <property type="component" value="Unassembled WGS sequence"/>
</dbReference>
<keyword evidence="12" id="KW-1185">Reference proteome</keyword>
<evidence type="ECO:0000256" key="4">
    <source>
        <dbReference type="ARBA" id="ARBA00022475"/>
    </source>
</evidence>
<comment type="subcellular location">
    <subcellularLocation>
        <location evidence="1">Cell inner membrane</location>
        <topology evidence="1">Multi-pass membrane protein</topology>
    </subcellularLocation>
    <subcellularLocation>
        <location evidence="9">Cell membrane</location>
        <topology evidence="9">Multi-pass membrane protein</topology>
    </subcellularLocation>
</comment>
<dbReference type="Pfam" id="PF00528">
    <property type="entry name" value="BPD_transp_1"/>
    <property type="match status" value="1"/>
</dbReference>
<keyword evidence="8 9" id="KW-0472">Membrane</keyword>
<feature type="transmembrane region" description="Helical" evidence="9">
    <location>
        <begin position="105"/>
        <end position="124"/>
    </location>
</feature>
<dbReference type="PANTHER" id="PTHR30614:SF42">
    <property type="entry name" value="GLUTAMATE_ASPARTATE IMPORT PERMEASE PROTEIN GLTJ"/>
    <property type="match status" value="1"/>
</dbReference>
<dbReference type="InterPro" id="IPR035906">
    <property type="entry name" value="MetI-like_sf"/>
</dbReference>